<feature type="region of interest" description="Disordered" evidence="1">
    <location>
        <begin position="26"/>
        <end position="46"/>
    </location>
</feature>
<proteinExistence type="predicted"/>
<organism evidence="2 3">
    <name type="scientific">Parasponia andersonii</name>
    <name type="common">Sponia andersonii</name>
    <dbReference type="NCBI Taxonomy" id="3476"/>
    <lineage>
        <taxon>Eukaryota</taxon>
        <taxon>Viridiplantae</taxon>
        <taxon>Streptophyta</taxon>
        <taxon>Embryophyta</taxon>
        <taxon>Tracheophyta</taxon>
        <taxon>Spermatophyta</taxon>
        <taxon>Magnoliopsida</taxon>
        <taxon>eudicotyledons</taxon>
        <taxon>Gunneridae</taxon>
        <taxon>Pentapetalae</taxon>
        <taxon>rosids</taxon>
        <taxon>fabids</taxon>
        <taxon>Rosales</taxon>
        <taxon>Cannabaceae</taxon>
        <taxon>Parasponia</taxon>
    </lineage>
</organism>
<keyword evidence="3" id="KW-1185">Reference proteome</keyword>
<gene>
    <name evidence="2" type="ORF">PanWU01x14_361490</name>
</gene>
<sequence>MHQILEALTHPFLPCKFFFRQITSNPSLPSKSIQVSGSNSDKSLNVENKKVTKIQVNPYTIDNQKVPKHSSLTNGLVETPETKFQIFSNFLTKEPKHKLFRIQNSPTIRNPRGLKFTRTESMP</sequence>
<evidence type="ECO:0000313" key="3">
    <source>
        <dbReference type="Proteomes" id="UP000237105"/>
    </source>
</evidence>
<dbReference type="Proteomes" id="UP000237105">
    <property type="component" value="Unassembled WGS sequence"/>
</dbReference>
<accession>A0A2P5A7B7</accession>
<dbReference type="AlphaFoldDB" id="A0A2P5A7B7"/>
<evidence type="ECO:0000313" key="2">
    <source>
        <dbReference type="EMBL" id="PON32425.1"/>
    </source>
</evidence>
<protein>
    <submittedName>
        <fullName evidence="2">Uncharacterized protein</fullName>
    </submittedName>
</protein>
<name>A0A2P5A7B7_PARAD</name>
<dbReference type="EMBL" id="JXTB01000819">
    <property type="protein sequence ID" value="PON32425.1"/>
    <property type="molecule type" value="Genomic_DNA"/>
</dbReference>
<reference evidence="3" key="1">
    <citation type="submission" date="2016-06" db="EMBL/GenBank/DDBJ databases">
        <title>Parallel loss of symbiosis genes in relatives of nitrogen-fixing non-legume Parasponia.</title>
        <authorList>
            <person name="Van Velzen R."/>
            <person name="Holmer R."/>
            <person name="Bu F."/>
            <person name="Rutten L."/>
            <person name="Van Zeijl A."/>
            <person name="Liu W."/>
            <person name="Santuari L."/>
            <person name="Cao Q."/>
            <person name="Sharma T."/>
            <person name="Shen D."/>
            <person name="Roswanjaya Y."/>
            <person name="Wardhani T."/>
            <person name="Kalhor M.S."/>
            <person name="Jansen J."/>
            <person name="Van den Hoogen J."/>
            <person name="Gungor B."/>
            <person name="Hartog M."/>
            <person name="Hontelez J."/>
            <person name="Verver J."/>
            <person name="Yang W.-C."/>
            <person name="Schijlen E."/>
            <person name="Repin R."/>
            <person name="Schilthuizen M."/>
            <person name="Schranz E."/>
            <person name="Heidstra R."/>
            <person name="Miyata K."/>
            <person name="Fedorova E."/>
            <person name="Kohlen W."/>
            <person name="Bisseling T."/>
            <person name="Smit S."/>
            <person name="Geurts R."/>
        </authorList>
    </citation>
    <scope>NUCLEOTIDE SEQUENCE [LARGE SCALE GENOMIC DNA]</scope>
    <source>
        <strain evidence="3">cv. WU1-14</strain>
    </source>
</reference>
<evidence type="ECO:0000256" key="1">
    <source>
        <dbReference type="SAM" id="MobiDB-lite"/>
    </source>
</evidence>
<comment type="caution">
    <text evidence="2">The sequence shown here is derived from an EMBL/GenBank/DDBJ whole genome shotgun (WGS) entry which is preliminary data.</text>
</comment>